<name>G3BS55_HV1</name>
<dbReference type="GO" id="GO:0055036">
    <property type="term" value="C:virion membrane"/>
    <property type="evidence" value="ECO:0007669"/>
    <property type="project" value="UniProtKB-SubCell"/>
</dbReference>
<proteinExistence type="inferred from homology"/>
<feature type="region of interest" description="CD4-binding loop" evidence="32">
    <location>
        <begin position="371"/>
        <end position="381"/>
    </location>
</feature>
<sequence>MRVREIRRNYQHFWRWGTMLLGILMICSATEKLWVTVYYGVPVWKEATTTLFCASDAKAYETETHNVWATRACVPTDPNPQEIGLENVTENFNMWKNNMVEQMHEDIISLWDESLKPCVKLTPLCVTLHCTDMNSTSSNSTSSNSTSGNYTMNSDNYTMMEPGEIKNCSFNITTSLKGKMQKEYALFYKLDVETVDNTSYRLVSCNTSIITQACPKVSFEPIPIHFCAPAGFAILKCRDKKFNGKGPCKNVSTVQCTHGIRPVVSTQLLLNGTLAEEEVVIRSENFTNNVKTIIVQLNKSVRIDCIRPNNNTRKGIHFGPGGAIYTTGDIIGDIRKAHCNLSRANWTNTLRQVVEKLREQYENKTIIFNQSSGGDPEIKTHSFNCGGEFFYCDTTQLFNSTWDNNSIENNSNETIMLPCRIKQIINRWQEVGKAMYAPPIAGQIRCSSNITGLLLTRDGGNDSNKTEIFRPGGGDMRDNWRSELYKYKVVKIEPLGVAPTKAKRRVVQREKRAVVGIGAVFLGFLGAAGSTMGAASLTLTVQARQLLSGIVQQQNNLLRAIEAQQHLLQLTVWGIKQLQARILAVERYLQDQQLLGIWGCSGKLICTTSVPWNTSWSNRSLNDIWNNMTWMEWEKEIDNHTRLIYTLIEESQNQQEKNEQELLALDKWASLWNWFDISKWLWYIKIFIMIVGGLIGLRIVFAVLSLVNRFRQGYSPLSFQTHFPAPRGPDRPDGIEEEGGERDRGRSDRLVTGFLPLIWEDLRSLCLFSYHRLRDLLLIVTRILELLGRRGWEILKYWWNLLQYWIQELKNSAVSLLDATAIAVAEGTDRVIEAIQRACRAILHVPRRIRQGLERILL</sequence>
<feature type="lipid moiety-binding region" description="S-palmitoyl cysteine; by host" evidence="32">
    <location>
        <position position="766"/>
    </location>
</feature>
<evidence type="ECO:0000256" key="28">
    <source>
        <dbReference type="ARBA" id="ARBA00023180"/>
    </source>
</evidence>
<dbReference type="GO" id="GO:0019062">
    <property type="term" value="P:virion attachment to host cell"/>
    <property type="evidence" value="ECO:0007669"/>
    <property type="project" value="UniProtKB-UniRule"/>
</dbReference>
<dbReference type="HAMAP" id="MF_04083">
    <property type="entry name" value="HIV_ENV"/>
    <property type="match status" value="1"/>
</dbReference>
<keyword evidence="13 32" id="KW-0165">Cleavage on pair of basic residues</keyword>
<evidence type="ECO:0000256" key="34">
    <source>
        <dbReference type="SAM" id="MobiDB-lite"/>
    </source>
</evidence>
<feature type="chain" id="PRO_5023446037" description="Envelope glycoprotein gp160" evidence="32">
    <location>
        <begin position="32"/>
        <end position="858"/>
    </location>
</feature>
<feature type="coiled-coil region" evidence="32">
    <location>
        <begin position="635"/>
        <end position="669"/>
    </location>
</feature>
<evidence type="ECO:0000256" key="1">
    <source>
        <dbReference type="ARBA" id="ARBA00004402"/>
    </source>
</evidence>
<dbReference type="GO" id="GO:0019082">
    <property type="term" value="P:viral protein processing"/>
    <property type="evidence" value="ECO:0007669"/>
    <property type="project" value="UniProtKB-UniRule"/>
</dbReference>
<keyword evidence="14 32" id="KW-0812">Transmembrane</keyword>
<evidence type="ECO:0000256" key="22">
    <source>
        <dbReference type="ARBA" id="ARBA00022989"/>
    </source>
</evidence>
<keyword evidence="23 32" id="KW-1039">Host endosome</keyword>
<dbReference type="GO" id="GO:1903908">
    <property type="term" value="P:positive regulation of plasma membrane raft polarization"/>
    <property type="evidence" value="ECO:0007669"/>
    <property type="project" value="UniProtKB-UniRule"/>
</dbReference>
<comment type="subunit">
    <text evidence="32">The mature envelope protein (Env) consists of a homotrimer of non-covalently associated gp120-gp41 heterodimers. The resulting complex protrudes from the virus surface as a spike. There seems to be as few as 10 spikes on the average virion. Surface protein gp120 interacts with host CD4, CCR5 and CXCR4. Gp120 also interacts with the C-type lectins CD209/DC-SIGN and CLEC4M/DC-SIGNR (collectively referred to as DC-SIGN(R)). Gp120 and gp41 interact with GalCer. Gp120 interacts with host ITGA4/ITGB7 complex; on CD4+ T-cells, this interaction results in rapid activation of integrin ITGAL/LFA-1, which facilitates efficient cell-to-cell spreading of HIV-1. Gp120 interacts with cell-associated heparan sulfate; this interaction increases virus infectivity on permissive cells and may be involved in infection of CD4- cells.</text>
</comment>
<dbReference type="FunFam" id="1.20.5.490:FF:000001">
    <property type="entry name" value="Envelope glycoprotein gp160"/>
    <property type="match status" value="1"/>
</dbReference>
<keyword evidence="15 32" id="KW-0053">Apoptosis</keyword>
<evidence type="ECO:0000256" key="5">
    <source>
        <dbReference type="ARBA" id="ARBA00004578"/>
    </source>
</evidence>
<dbReference type="GO" id="GO:0039654">
    <property type="term" value="P:fusion of virus membrane with host endosome membrane"/>
    <property type="evidence" value="ECO:0007669"/>
    <property type="project" value="UniProtKB-UniRule"/>
</dbReference>
<dbReference type="InterPro" id="IPR000328">
    <property type="entry name" value="GP41-like"/>
</dbReference>
<evidence type="ECO:0000256" key="33">
    <source>
        <dbReference type="RuleBase" id="RU363095"/>
    </source>
</evidence>
<dbReference type="GO" id="GO:1903911">
    <property type="term" value="P:positive regulation of receptor clustering"/>
    <property type="evidence" value="ECO:0007669"/>
    <property type="project" value="UniProtKB-UniRule"/>
</dbReference>
<keyword evidence="31 32" id="KW-1160">Virus entry into host cell</keyword>
<evidence type="ECO:0000256" key="29">
    <source>
        <dbReference type="ARBA" id="ARBA00023280"/>
    </source>
</evidence>
<comment type="miscellaneous">
    <text evidence="32">HIV-1 lineages are divided in three main groups, M (for Major), O (for Outlier), and N (for New, or Non-M, Non-O). The vast majority of strains found worldwide belong to the group M. Group O seems to be endemic to and largely confined to Cameroon and neighboring countries in West Central Africa, where these viruses represent a small minority of HIV-1 strains. The group N is represented by a limited number of isolates from Cameroonian persons. The group M is further subdivided in 9 clades or subtypes (A to D, F to H, J and K).</text>
</comment>
<evidence type="ECO:0000256" key="10">
    <source>
        <dbReference type="ARBA" id="ARBA00022570"/>
    </source>
</evidence>
<keyword evidence="7 32" id="KW-1168">Fusion of virus membrane with host membrane</keyword>
<dbReference type="GO" id="GO:0005198">
    <property type="term" value="F:structural molecule activity"/>
    <property type="evidence" value="ECO:0007669"/>
    <property type="project" value="UniProtKB-UniRule"/>
</dbReference>
<dbReference type="SUPFAM" id="SSF56502">
    <property type="entry name" value="gp120 core"/>
    <property type="match status" value="2"/>
</dbReference>
<dbReference type="FunFam" id="2.170.40.20:FF:000002">
    <property type="entry name" value="Envelope glycoprotein gp160"/>
    <property type="match status" value="1"/>
</dbReference>
<feature type="chain" id="PRO_5023446038" description="Transmembrane protein gp41" evidence="32">
    <location>
        <begin position="513"/>
        <end position="858"/>
    </location>
</feature>
<evidence type="ECO:0000256" key="23">
    <source>
        <dbReference type="ARBA" id="ARBA00023046"/>
    </source>
</evidence>
<comment type="domain">
    <text evidence="32 33">The 17 amino acids long immunosuppressive region is present in many retroviral envelope proteins. Synthetic peptides derived from this relatively conserved sequence inhibit immune function in vitro and in vivo.</text>
</comment>
<dbReference type="GO" id="GO:0075512">
    <property type="term" value="P:clathrin-dependent endocytosis of virus by host cell"/>
    <property type="evidence" value="ECO:0007669"/>
    <property type="project" value="UniProtKB-UniRule"/>
</dbReference>
<evidence type="ECO:0000256" key="4">
    <source>
        <dbReference type="ARBA" id="ARBA00004563"/>
    </source>
</evidence>
<dbReference type="GO" id="GO:0052031">
    <property type="term" value="P:symbiont-mediated perturbation of host defense response"/>
    <property type="evidence" value="ECO:0007669"/>
    <property type="project" value="UniProtKB-UniRule"/>
</dbReference>
<comment type="miscellaneous">
    <text evidence="32">Inhibitors targeting HIV-1 viral envelope proteins are used as antiretroviral drugs. Attachment of virions to the cell surface via non-specific interactions and CD4 binding can be blocked by inhibitors that include cyanovirin-N, cyclotriazadisulfonamide analogs, PRO 2000, TNX 355 and PRO 542. In addition, BMS 806 can block CD4-induced conformational changes. Env interactions with the coreceptor molecules can be targeted by CCR5 antagonists including SCH-D, maraviroc (UK 427857) and aplaviroc (GW 873140), and the CXCR4 antagonist AMD 070. Fusion of viral and cellular membranes can be inhibited by peptides such as enfuvirtide and tifuvirtide (T 1249). Resistance to inhibitors associated with mutations in Env are observed. Most of the time, single mutations confer only a modest reduction in drug susceptibility. Combination of several mutations is usually required to develop a high-level drug resistance.</text>
</comment>
<evidence type="ECO:0000256" key="26">
    <source>
        <dbReference type="ARBA" id="ARBA00023139"/>
    </source>
</evidence>
<evidence type="ECO:0000256" key="16">
    <source>
        <dbReference type="ARBA" id="ARBA00022729"/>
    </source>
</evidence>
<feature type="transmembrane region" description="Helical" evidence="33">
    <location>
        <begin position="680"/>
        <end position="707"/>
    </location>
</feature>
<feature type="disulfide bond" evidence="32">
    <location>
        <begin position="227"/>
        <end position="256"/>
    </location>
</feature>
<evidence type="ECO:0000256" key="14">
    <source>
        <dbReference type="ARBA" id="ARBA00022692"/>
    </source>
</evidence>
<keyword evidence="12 32" id="KW-1162">Viral penetration into host cytoplasm</keyword>
<keyword evidence="20 32" id="KW-0261">Viral envelope protein</keyword>
<accession>G3BS55</accession>
<evidence type="ECO:0000256" key="7">
    <source>
        <dbReference type="ARBA" id="ARBA00022506"/>
    </source>
</evidence>
<evidence type="ECO:0000256" key="15">
    <source>
        <dbReference type="ARBA" id="ARBA00022703"/>
    </source>
</evidence>
<dbReference type="Gene3D" id="2.170.40.20">
    <property type="entry name" value="Human immunodeficiency virus 1, Gp160, envelope glycoprotein"/>
    <property type="match status" value="2"/>
</dbReference>
<comment type="subcellular location">
    <molecule>Surface protein gp120</molecule>
    <subcellularLocation>
        <location evidence="32">Virion membrane</location>
        <topology evidence="32">Peripheral membrane protein</topology>
    </subcellularLocation>
    <subcellularLocation>
        <location evidence="32">Host cell membrane</location>
        <topology evidence="32">Peripheral membrane protein</topology>
    </subcellularLocation>
    <subcellularLocation>
        <location evidence="32">Host endosome membrane</location>
        <topology evidence="32">Single-pass type I membrane protein</topology>
    </subcellularLocation>
    <text evidence="32">The surface protein is not anchored to the viral envelope, but associates with the extravirion surface through its binding to TM. It is probably concentrated at the site of budding and incorporated into the virions possibly by contacts between the cytoplasmic tail of Env and the N-terminus of Gag.</text>
</comment>
<feature type="topological domain" description="Cytoplasmic" evidence="32">
    <location>
        <begin position="708"/>
        <end position="858"/>
    </location>
</feature>
<keyword evidence="16 32" id="KW-0732">Signal</keyword>
<evidence type="ECO:0000313" key="37">
    <source>
        <dbReference type="EMBL" id="AEO81814.1"/>
    </source>
</evidence>
<dbReference type="Pfam" id="PF00517">
    <property type="entry name" value="GP41"/>
    <property type="match status" value="1"/>
</dbReference>
<evidence type="ECO:0000256" key="9">
    <source>
        <dbReference type="ARBA" id="ARBA00022511"/>
    </source>
</evidence>
<feature type="short sequence motif" description="YXXL motif; contains endocytosis signal" evidence="32">
    <location>
        <begin position="714"/>
        <end position="717"/>
    </location>
</feature>
<dbReference type="FunFam" id="1.10.287.210:FF:000001">
    <property type="entry name" value="Envelope glycoprotein gp160"/>
    <property type="match status" value="1"/>
</dbReference>
<keyword evidence="11 32" id="KW-0945">Host-virus interaction</keyword>
<keyword evidence="22 32" id="KW-1133">Transmembrane helix</keyword>
<organism evidence="37">
    <name type="scientific">Human immunodeficiency virus type 1</name>
    <name type="common">HIV-1</name>
    <dbReference type="NCBI Taxonomy" id="11676"/>
    <lineage>
        <taxon>Viruses</taxon>
        <taxon>Riboviria</taxon>
        <taxon>Pararnavirae</taxon>
        <taxon>Artverviricota</taxon>
        <taxon>Revtraviricetes</taxon>
        <taxon>Ortervirales</taxon>
        <taxon>Retroviridae</taxon>
        <taxon>Orthoretrovirinae</taxon>
        <taxon>Lentivirus</taxon>
        <taxon>Lentivirus humimdef1</taxon>
    </lineage>
</organism>
<dbReference type="InterPro" id="IPR000777">
    <property type="entry name" value="HIV1_Gp120"/>
</dbReference>
<evidence type="ECO:0000256" key="20">
    <source>
        <dbReference type="ARBA" id="ARBA00022879"/>
    </source>
</evidence>
<evidence type="ECO:0000259" key="36">
    <source>
        <dbReference type="Pfam" id="PF00517"/>
    </source>
</evidence>
<comment type="PTM">
    <text evidence="32">Palmitoylation of the transmembrane protein and of Env polyprotein (prior to its proteolytic cleavage) is essential for their association with host cell membrane lipid rafts. Palmitoylation is therefore required for envelope trafficking to classical lipid rafts, but not for viral replication.</text>
</comment>
<dbReference type="GO" id="GO:0019064">
    <property type="term" value="P:fusion of virus membrane with host plasma membrane"/>
    <property type="evidence" value="ECO:0007669"/>
    <property type="project" value="UniProtKB-UniRule"/>
</dbReference>
<keyword evidence="30 32" id="KW-0449">Lipoprotein</keyword>
<feature type="region of interest" description="Disordered" evidence="34">
    <location>
        <begin position="722"/>
        <end position="745"/>
    </location>
</feature>
<dbReference type="Gene3D" id="1.10.287.210">
    <property type="match status" value="1"/>
</dbReference>
<comment type="PTM">
    <text evidence="32">Specific enzymatic cleavages in vivo yield mature proteins. Envelope glycoproteins are synthesized as a inactive precursor that is heavily N-glycosylated and processed likely by host cell furin in the Golgi to yield the mature SU and TM proteins. The cleavage site between SU and TM requires the minimal sequence [KR]-X-[KR]-R. About 2 of the 9 disulfide bonds of gp41 are reduced by P4HB/PDI, following binding to CD4 receptor.</text>
</comment>
<evidence type="ECO:0000256" key="13">
    <source>
        <dbReference type="ARBA" id="ARBA00022685"/>
    </source>
</evidence>
<feature type="site" description="Cleavage; by host furin" evidence="32">
    <location>
        <begin position="512"/>
        <end position="513"/>
    </location>
</feature>
<dbReference type="SUPFAM" id="SSF58069">
    <property type="entry name" value="Virus ectodomain"/>
    <property type="match status" value="1"/>
</dbReference>
<evidence type="ECO:0000256" key="27">
    <source>
        <dbReference type="ARBA" id="ARBA00023157"/>
    </source>
</evidence>
<dbReference type="Pfam" id="PF00516">
    <property type="entry name" value="GP120"/>
    <property type="match status" value="1"/>
</dbReference>
<dbReference type="FunFam" id="2.170.40.20:FF:000003">
    <property type="entry name" value="Envelope glycoprotein gp160"/>
    <property type="match status" value="1"/>
</dbReference>
<keyword evidence="27 32" id="KW-1015">Disulfide bond</keyword>
<evidence type="ECO:0000256" key="17">
    <source>
        <dbReference type="ARBA" id="ARBA00022804"/>
    </source>
</evidence>
<dbReference type="GO" id="GO:0019031">
    <property type="term" value="C:viral envelope"/>
    <property type="evidence" value="ECO:0007669"/>
    <property type="project" value="UniProtKB-KW"/>
</dbReference>
<comment type="function">
    <text evidence="32">Surface protein gp120: Attaches the virus to the host lymphoid cell by binding to the primary receptor CD4. This interaction induces a structural rearrangement creating a high affinity binding site for a chemokine coreceptor like CXCR4 and/or CCR5. Acts as a ligand for CD209/DC-SIGN and CLEC4M/DC-SIGNR, which are respectively found on dendritic cells (DCs), and on endothelial cells of liver sinusoids and lymph node sinuses. These interactions allow capture of viral particles at mucosal surfaces by these cells and subsequent transmission to permissive cells. HIV subverts the migration properties of dendritic cells to gain access to CD4+ T-cells in lymph nodes. Virus transmission to permissive T-cells occurs either in trans (without DCs infection, through viral capture and transmission), or in cis (following DCs productive infection, through the usual CD4-gp120 interaction), thereby inducing a robust infection. In trans infection, bound virions remain infectious over days and it is proposed that they are not degraded, but protected in non-lysosomal acidic organelles within the DCs close to the cell membrane thus contributing to the viral infectious potential during DCs' migration from the periphery to the lymphoid tissues. On arrival at lymphoid tissues, intact virions recycle back to DCs' cell surface allowing virus transmission to CD4+ T-cells.</text>
</comment>
<evidence type="ECO:0000256" key="19">
    <source>
        <dbReference type="ARBA" id="ARBA00022870"/>
    </source>
</evidence>
<evidence type="ECO:0000256" key="11">
    <source>
        <dbReference type="ARBA" id="ARBA00022581"/>
    </source>
</evidence>
<comment type="domain">
    <text evidence="32">The CD4-binding region is targeted by the antibody b12.</text>
</comment>
<keyword evidence="25 32" id="KW-0472">Membrane</keyword>
<keyword evidence="18 32" id="KW-0946">Virion</keyword>
<comment type="domain">
    <text evidence="32">The YXXL motif is involved in determining the exact site of viral release at the surface of infected mononuclear cells and promotes endocytosis. YXXL and di-leucine endocytosis motifs interact directly or indirectly with the clathrin adapter complexes, opperate independently, and their activities are not additive.</text>
</comment>
<dbReference type="GO" id="GO:0020002">
    <property type="term" value="C:host cell plasma membrane"/>
    <property type="evidence" value="ECO:0007669"/>
    <property type="project" value="UniProtKB-SubCell"/>
</dbReference>
<evidence type="ECO:0000256" key="3">
    <source>
        <dbReference type="ARBA" id="ARBA00004505"/>
    </source>
</evidence>
<comment type="subcellular location">
    <molecule>Transmembrane protein gp41</molecule>
    <subcellularLocation>
        <location evidence="32">Virion membrane</location>
        <topology evidence="32">Single-pass type I membrane protein</topology>
    </subcellularLocation>
    <subcellularLocation>
        <location evidence="32">Host cell membrane</location>
        <topology evidence="32">Single-pass type I membrane protein</topology>
    </subcellularLocation>
    <subcellularLocation>
        <location evidence="32">Host endosome membrane</location>
        <topology evidence="32">Single-pass type I membrane protein</topology>
    </subcellularLocation>
    <text evidence="32">It is probably concentrated at the site of budding and incorporated into the virions possibly by contacts between the cytoplasmic tail of Env and the N-terminus of Gag.</text>
</comment>
<feature type="short sequence motif" description="Di-leucine internalization motif" evidence="32">
    <location>
        <begin position="857"/>
        <end position="858"/>
    </location>
</feature>
<feature type="region of interest" description="V5" evidence="32">
    <location>
        <begin position="462"/>
        <end position="472"/>
    </location>
</feature>
<evidence type="ECO:0000256" key="30">
    <source>
        <dbReference type="ARBA" id="ARBA00023288"/>
    </source>
</evidence>
<organismHost>
    <name type="scientific">Homo sapiens</name>
    <name type="common">Human</name>
    <dbReference type="NCBI Taxonomy" id="9606"/>
</organismHost>
<keyword evidence="10 32" id="KW-1165">Clathrin-mediated endocytosis of virus by host</keyword>
<comment type="subcellular location">
    <subcellularLocation>
        <location evidence="3">Host cell membrane</location>
        <topology evidence="3">Peripheral membrane protein</topology>
    </subcellularLocation>
    <subcellularLocation>
        <location evidence="1">Host cell membrane</location>
        <topology evidence="1">Single-pass type I membrane protein</topology>
    </subcellularLocation>
    <subcellularLocation>
        <location evidence="2">Host endosome membrane</location>
        <topology evidence="2">Peripheral membrane protein</topology>
    </subcellularLocation>
    <subcellularLocation>
        <location evidence="5">Host endosome membrane</location>
        <topology evidence="5">Single-pass type I membrane protein</topology>
    </subcellularLocation>
    <subcellularLocation>
        <location evidence="6">Virion membrane</location>
        <topology evidence="6">Peripheral membrane protein</topology>
    </subcellularLocation>
    <subcellularLocation>
        <location evidence="4">Virion membrane</location>
        <topology evidence="4">Single-pass type I membrane protein</topology>
    </subcellularLocation>
</comment>
<feature type="region of interest" description="Immunosuppression" evidence="32">
    <location>
        <begin position="576"/>
        <end position="594"/>
    </location>
</feature>
<evidence type="ECO:0000259" key="35">
    <source>
        <dbReference type="Pfam" id="PF00516"/>
    </source>
</evidence>
<comment type="domain">
    <text evidence="32">Some of the most genetically diverse regions of the viral genome are present in Env. They are called variable regions 1 through 5 (V1 through V5). Coreceptor usage of gp120 is determined mainly by the primary structure of the third variable region (V3) in the outer domain of gp120. The sequence of V3 determines which coreceptor, CCR5 and/or CXCR4 (corresponding to R5/macrophage, X4/T cell and R5X4/T cell and macrophage tropism), is used to trigger the fusion potential of the Env complex, and hence which cells the virus can infect. Binding to CCR5 involves a region adjacent in addition to V3.</text>
</comment>
<dbReference type="InterPro" id="IPR036377">
    <property type="entry name" value="Gp120_core_sf"/>
</dbReference>
<keyword evidence="17 32" id="KW-1161">Viral attachment to host cell</keyword>
<dbReference type="InterPro" id="IPR037527">
    <property type="entry name" value="Gp160"/>
</dbReference>
<evidence type="ECO:0000256" key="21">
    <source>
        <dbReference type="ARBA" id="ARBA00022890"/>
    </source>
</evidence>
<evidence type="ECO:0000256" key="31">
    <source>
        <dbReference type="ARBA" id="ARBA00023296"/>
    </source>
</evidence>
<feature type="disulfide bond" evidence="32">
    <location>
        <begin position="237"/>
        <end position="248"/>
    </location>
</feature>
<dbReference type="EMBL" id="GU330627">
    <property type="protein sequence ID" value="AEO81814.1"/>
    <property type="molecule type" value="Genomic_DNA"/>
</dbReference>
<comment type="function">
    <text evidence="32">Envelope glycoprotein gp160: Oligomerizes in the host endoplasmic reticulum into predominantly trimers. In a second time, gp160 transits in the host Golgi, where glycosylation is completed. The precursor is then proteolytically cleaved in the trans-Golgi and thereby activated by cellular furin or furin-like proteases to produce gp120 and gp41.</text>
</comment>
<keyword evidence="24 32" id="KW-0175">Coiled coil</keyword>
<comment type="domain">
    <text evidence="32">The membrane proximal external region (MPER) present in gp41 is a tryptophan-rich region recognized by the antibodies 2F5, Z13, and 4E10. MPER seems to play a role in fusion.</text>
</comment>
<feature type="domain" description="Human immunodeficiency virus 1 envelope glycoprotein Gp120" evidence="35">
    <location>
        <begin position="33"/>
        <end position="512"/>
    </location>
</feature>
<evidence type="ECO:0000256" key="2">
    <source>
        <dbReference type="ARBA" id="ARBA00004433"/>
    </source>
</evidence>
<feature type="disulfide bond" evidence="32">
    <location>
        <begin position="53"/>
        <end position="73"/>
    </location>
</feature>
<feature type="disulfide bond" evidence="32">
    <location>
        <begin position="600"/>
        <end position="606"/>
    </location>
</feature>
<gene>
    <name evidence="32 37" type="primary">env</name>
</gene>
<evidence type="ECO:0000256" key="24">
    <source>
        <dbReference type="ARBA" id="ARBA00023054"/>
    </source>
</evidence>
<comment type="PTM">
    <text evidence="32">Highly glycosylated by host. The high number of glycan on the protein is reffered to as 'glycan shield' because it contributes to hide protein sequence from adaptive immune system.</text>
</comment>
<evidence type="ECO:0000256" key="25">
    <source>
        <dbReference type="ARBA" id="ARBA00023136"/>
    </source>
</evidence>
<keyword evidence="28 32" id="KW-0325">Glycoprotein</keyword>
<dbReference type="GO" id="GO:0044175">
    <property type="term" value="C:host cell endosome membrane"/>
    <property type="evidence" value="ECO:0007669"/>
    <property type="project" value="UniProtKB-SubCell"/>
</dbReference>
<feature type="transmembrane region" description="Helical" evidence="33">
    <location>
        <begin position="513"/>
        <end position="537"/>
    </location>
</feature>
<dbReference type="GO" id="GO:0016020">
    <property type="term" value="C:membrane"/>
    <property type="evidence" value="ECO:0007669"/>
    <property type="project" value="UniProtKB-UniRule"/>
</dbReference>
<evidence type="ECO:0000256" key="6">
    <source>
        <dbReference type="ARBA" id="ARBA00004650"/>
    </source>
</evidence>
<evidence type="ECO:0000256" key="12">
    <source>
        <dbReference type="ARBA" id="ARBA00022595"/>
    </source>
</evidence>
<dbReference type="Gene3D" id="1.20.5.490">
    <property type="entry name" value="Single helix bin"/>
    <property type="match status" value="1"/>
</dbReference>
<evidence type="ECO:0000256" key="32">
    <source>
        <dbReference type="HAMAP-Rule" id="MF_04083"/>
    </source>
</evidence>
<keyword evidence="21 32" id="KW-1164">Virus endocytosis by host</keyword>
<keyword evidence="19 32" id="KW-1043">Host membrane</keyword>
<keyword evidence="26 32" id="KW-0564">Palmitate</keyword>
<feature type="lipid moiety-binding region" description="S-palmitoyl cysteine; by host" evidence="32">
    <location>
        <position position="839"/>
    </location>
</feature>
<keyword evidence="9 32" id="KW-1032">Host cell membrane</keyword>
<protein>
    <recommendedName>
        <fullName evidence="32">Envelope glycoprotein gp160</fullName>
    </recommendedName>
    <alternativeName>
        <fullName evidence="32">Env polyprotein</fullName>
    </alternativeName>
    <component>
        <recommendedName>
            <fullName evidence="32">Surface protein gp120</fullName>
            <shortName evidence="32">SU</shortName>
        </recommendedName>
        <alternativeName>
            <fullName evidence="32">Glycoprotein 120</fullName>
            <shortName evidence="32">gp120</shortName>
        </alternativeName>
    </component>
    <component>
        <recommendedName>
            <fullName evidence="32">Transmembrane protein gp41</fullName>
            <shortName evidence="32">TM</shortName>
        </recommendedName>
        <alternativeName>
            <fullName evidence="32">Glycoprotein 41</fullName>
            <shortName evidence="32">gp41</shortName>
        </alternativeName>
    </component>
</protein>
<comment type="function">
    <text evidence="32">Transmembrane protein gp41: Acts as a class I viral fusion protein. Under the current model, the protein has at least 3 conformational states: pre-fusion native state, pre-hairpin intermediate state, and post-fusion hairpin state. During fusion of viral and target intracellular membranes, the coiled coil regions (heptad repeats) assume a trimer-of-hairpins structure, positioning the fusion peptide in close proximity to the C-terminal region of the ectodomain. The formation of this structure appears to drive apposition and subsequent fusion of viral and target cell membranes. Complete fusion occurs in host cell endosomes and is dynamin-dependent, however some lipid transfer might occur at the plasma membrane. The virus undergoes clathrin-dependent internalization long before endosomal fusion, thus minimizing the surface exposure of conserved viral epitopes during fusion and reducing the efficacy of inhibitors targeting these epitopes. Membranes fusion leads to delivery of the nucleocapsid into the cytoplasm.</text>
</comment>
<evidence type="ECO:0000256" key="18">
    <source>
        <dbReference type="ARBA" id="ARBA00022844"/>
    </source>
</evidence>
<evidence type="ECO:0000256" key="8">
    <source>
        <dbReference type="ARBA" id="ARBA00022510"/>
    </source>
</evidence>
<dbReference type="CDD" id="cd09909">
    <property type="entry name" value="HIV-1-like_HR1-HR2"/>
    <property type="match status" value="1"/>
</dbReference>
<reference evidence="37" key="1">
    <citation type="journal article" date="2010" name="PLoS Pathog.">
        <title>High multiplicity infection by HIV-1 in men who have sex with men.</title>
        <authorList>
            <person name="Li H."/>
            <person name="Bar K.J."/>
            <person name="Wang S."/>
            <person name="Decker J.M."/>
            <person name="Chen Y."/>
            <person name="Sun C."/>
            <person name="Salazar-Gonzalez J.F."/>
            <person name="Salazar M.G."/>
            <person name="Learn G.H."/>
            <person name="Morgan C.J."/>
            <person name="Schumacher J.E."/>
            <person name="Giorgi E.E."/>
            <person name="Bhattacharya T."/>
            <person name="Korber B.T."/>
            <person name="Perelson A.S."/>
            <person name="Eron J."/>
            <person name="Hicks C.B."/>
            <person name="Haynes B.F."/>
            <person name="Markowitz M."/>
            <person name="Keele B.F."/>
            <person name="Hahn B.H."/>
            <person name="Shaw G.M."/>
        </authorList>
    </citation>
    <scope>NUCLEOTIDE SEQUENCE</scope>
    <source>
        <strain evidence="37">04013383_0_2B6</strain>
    </source>
</reference>
<comment type="similarity">
    <text evidence="32">Belongs to the HIV-1 env protein family.</text>
</comment>
<keyword evidence="8 32" id="KW-1170">Fusion of virus membrane with host endosomal membrane</keyword>
<feature type="region of interest" description="MPER; binding to GalCer" evidence="32">
    <location>
        <begin position="664"/>
        <end position="685"/>
    </location>
</feature>
<feature type="domain" description="Retroviral envelope protein GP41-like" evidence="36">
    <location>
        <begin position="532"/>
        <end position="721"/>
    </location>
</feature>
<keyword evidence="29 32" id="KW-0899">Viral immunoevasion</keyword>
<comment type="caution">
    <text evidence="32 33">Lacks conserved residue(s) required for the propagation of feature annotation.</text>
</comment>